<feature type="region of interest" description="Disordered" evidence="3">
    <location>
        <begin position="401"/>
        <end position="432"/>
    </location>
</feature>
<feature type="signal peptide" evidence="4">
    <location>
        <begin position="1"/>
        <end position="24"/>
    </location>
</feature>
<sequence length="610" mass="66815">MRRFILGVSTLALTVGLTGPVAFAEEDVTLYRVFVGDHEAGKITAFDLGEPDKRWSFETTGQVKLYSVDEGAAIVAVQSNNDVVNFIDSGISLHAHGDHSDIDIEDPKAVEASLTGPRPFHVIDHDGKVVINFDRGGYNEIVDAHELSDGELESTRLPQARAHHGFAAPIGKHWVTTVASDAPVEGDASPKRVGMQTVKEDGTPVGEVATCTGIHGEAFSGAFLAAGCDEGVLTVTAGSDAPTFKMLNYASDLPAGGKTGTLLGAKSMQVFLGNYGAKGLVVVDPADEPHFRYIELPFRRIDFALDPANARFGYVLTEDGSLHQVDVLDGKVAKSEKVTEPYSMDGHWNDPRPRIAMAGDEIVMSDPKAGLVRRIAKDTLQEAGTIKVEGMPYNIAVAGGSGKVHEGEEGHDHSHDGGHAHDKGHDHAHDHGDEKVYKGYFEDSQIKDRPLSDYAGDWQSVYPHLKDGTLDPVWEHKAENGDKTADEWKAYYDTGYKTDVERITIKGDVVTFYRDGQPVEGHYAYDGYEILTYEKGNRGVRFIFKKTEGDDDAPAFIQFSDHRIAPEVTDHYHLYWGDDRAAILEELTNWPTYYPSSLKADEIVHEMIAH</sequence>
<keyword evidence="1 4" id="KW-0732">Signal</keyword>
<proteinExistence type="predicted"/>
<evidence type="ECO:0000313" key="6">
    <source>
        <dbReference type="EMBL" id="SEB49480.1"/>
    </source>
</evidence>
<feature type="chain" id="PRO_5011467845" evidence="4">
    <location>
        <begin position="25"/>
        <end position="610"/>
    </location>
</feature>
<organism evidence="6 7">
    <name type="scientific">Nitratireductor aquibiodomus</name>
    <dbReference type="NCBI Taxonomy" id="204799"/>
    <lineage>
        <taxon>Bacteria</taxon>
        <taxon>Pseudomonadati</taxon>
        <taxon>Pseudomonadota</taxon>
        <taxon>Alphaproteobacteria</taxon>
        <taxon>Hyphomicrobiales</taxon>
        <taxon>Phyllobacteriaceae</taxon>
        <taxon>Nitratireductor</taxon>
    </lineage>
</organism>
<evidence type="ECO:0000256" key="3">
    <source>
        <dbReference type="SAM" id="MobiDB-lite"/>
    </source>
</evidence>
<evidence type="ECO:0000259" key="5">
    <source>
        <dbReference type="Pfam" id="PF09223"/>
    </source>
</evidence>
<name>A0A1H4JT69_9HYPH</name>
<dbReference type="InterPro" id="IPR015304">
    <property type="entry name" value="ZinT_dom"/>
</dbReference>
<gene>
    <name evidence="6" type="ORF">SAMN05216452_1660</name>
</gene>
<evidence type="ECO:0000256" key="1">
    <source>
        <dbReference type="ARBA" id="ARBA00022729"/>
    </source>
</evidence>
<dbReference type="GO" id="GO:0008270">
    <property type="term" value="F:zinc ion binding"/>
    <property type="evidence" value="ECO:0007669"/>
    <property type="project" value="InterPro"/>
</dbReference>
<feature type="domain" description="ZinT" evidence="5">
    <location>
        <begin position="434"/>
        <end position="610"/>
    </location>
</feature>
<accession>A0A1H4JT69</accession>
<dbReference type="InterPro" id="IPR011048">
    <property type="entry name" value="Haem_d1_sf"/>
</dbReference>
<dbReference type="EMBL" id="FNSL01000001">
    <property type="protein sequence ID" value="SEB49480.1"/>
    <property type="molecule type" value="Genomic_DNA"/>
</dbReference>
<reference evidence="7" key="1">
    <citation type="submission" date="2016-10" db="EMBL/GenBank/DDBJ databases">
        <authorList>
            <person name="Varghese N."/>
            <person name="Submissions S."/>
        </authorList>
    </citation>
    <scope>NUCLEOTIDE SEQUENCE [LARGE SCALE GENOMIC DNA]</scope>
    <source>
        <strain evidence="7">ES.061</strain>
    </source>
</reference>
<dbReference type="RefSeq" id="WP_090328161.1">
    <property type="nucleotide sequence ID" value="NZ_FNSL01000001.1"/>
</dbReference>
<evidence type="ECO:0000313" key="7">
    <source>
        <dbReference type="Proteomes" id="UP000199064"/>
    </source>
</evidence>
<feature type="compositionally biased region" description="Basic and acidic residues" evidence="3">
    <location>
        <begin position="403"/>
        <end position="432"/>
    </location>
</feature>
<evidence type="ECO:0000256" key="4">
    <source>
        <dbReference type="SAM" id="SignalP"/>
    </source>
</evidence>
<keyword evidence="2" id="KW-0862">Zinc</keyword>
<dbReference type="Gene3D" id="2.40.128.20">
    <property type="match status" value="1"/>
</dbReference>
<dbReference type="Proteomes" id="UP000199064">
    <property type="component" value="Unassembled WGS sequence"/>
</dbReference>
<dbReference type="SUPFAM" id="SSF50814">
    <property type="entry name" value="Lipocalins"/>
    <property type="match status" value="1"/>
</dbReference>
<protein>
    <submittedName>
        <fullName evidence="6">Zinc transport system substrate-binding protein</fullName>
    </submittedName>
</protein>
<dbReference type="InterPro" id="IPR012674">
    <property type="entry name" value="Calycin"/>
</dbReference>
<dbReference type="Pfam" id="PF09223">
    <property type="entry name" value="ZinT"/>
    <property type="match status" value="1"/>
</dbReference>
<dbReference type="AlphaFoldDB" id="A0A1H4JT69"/>
<keyword evidence="7" id="KW-1185">Reference proteome</keyword>
<dbReference type="SUPFAM" id="SSF51004">
    <property type="entry name" value="C-terminal (heme d1) domain of cytochrome cd1-nitrite reductase"/>
    <property type="match status" value="1"/>
</dbReference>
<evidence type="ECO:0000256" key="2">
    <source>
        <dbReference type="ARBA" id="ARBA00022833"/>
    </source>
</evidence>